<proteinExistence type="predicted"/>
<sequence>MKRRRVENDLVVKRAGEGSVSKDGKKISICGISTRMYYDKSDPRYRISAVRMNQMLSFAELAIRFYNIKENTNFGKVKVRKVVRAMSGIVDNRITFKAFSPLGVATIFETEVWQYFGPDRQIEIRYVRIKPSHRDHNSNNSGQELPPDVPPLQTLTYHSLKELAPALSQYALVMYTIFTLCLKKVAAHDIPSLEVVRAEKLDAEEQARLIQGLAFKMCFVKEHEQN</sequence>
<gene>
    <name evidence="1" type="ORF">POM88_052684</name>
</gene>
<dbReference type="EMBL" id="JAUIZM010000014">
    <property type="protein sequence ID" value="KAK1352846.1"/>
    <property type="molecule type" value="Genomic_DNA"/>
</dbReference>
<comment type="caution">
    <text evidence="1">The sequence shown here is derived from an EMBL/GenBank/DDBJ whole genome shotgun (WGS) entry which is preliminary data.</text>
</comment>
<reference evidence="1" key="1">
    <citation type="submission" date="2023-02" db="EMBL/GenBank/DDBJ databases">
        <title>Genome of toxic invasive species Heracleum sosnowskyi carries increased number of genes despite the absence of recent whole-genome duplications.</title>
        <authorList>
            <person name="Schelkunov M."/>
            <person name="Shtratnikova V."/>
            <person name="Makarenko M."/>
            <person name="Klepikova A."/>
            <person name="Omelchenko D."/>
            <person name="Novikova G."/>
            <person name="Obukhova E."/>
            <person name="Bogdanov V."/>
            <person name="Penin A."/>
            <person name="Logacheva M."/>
        </authorList>
    </citation>
    <scope>NUCLEOTIDE SEQUENCE</scope>
    <source>
        <strain evidence="1">Hsosn_3</strain>
        <tissue evidence="1">Leaf</tissue>
    </source>
</reference>
<name>A0AAD8LXL1_9APIA</name>
<accession>A0AAD8LXL1</accession>
<evidence type="ECO:0000313" key="2">
    <source>
        <dbReference type="Proteomes" id="UP001237642"/>
    </source>
</evidence>
<reference evidence="1" key="2">
    <citation type="submission" date="2023-05" db="EMBL/GenBank/DDBJ databases">
        <authorList>
            <person name="Schelkunov M.I."/>
        </authorList>
    </citation>
    <scope>NUCLEOTIDE SEQUENCE</scope>
    <source>
        <strain evidence="1">Hsosn_3</strain>
        <tissue evidence="1">Leaf</tissue>
    </source>
</reference>
<evidence type="ECO:0000313" key="1">
    <source>
        <dbReference type="EMBL" id="KAK1352846.1"/>
    </source>
</evidence>
<dbReference type="AlphaFoldDB" id="A0AAD8LXL1"/>
<keyword evidence="2" id="KW-1185">Reference proteome</keyword>
<organism evidence="1 2">
    <name type="scientific">Heracleum sosnowskyi</name>
    <dbReference type="NCBI Taxonomy" id="360622"/>
    <lineage>
        <taxon>Eukaryota</taxon>
        <taxon>Viridiplantae</taxon>
        <taxon>Streptophyta</taxon>
        <taxon>Embryophyta</taxon>
        <taxon>Tracheophyta</taxon>
        <taxon>Spermatophyta</taxon>
        <taxon>Magnoliopsida</taxon>
        <taxon>eudicotyledons</taxon>
        <taxon>Gunneridae</taxon>
        <taxon>Pentapetalae</taxon>
        <taxon>asterids</taxon>
        <taxon>campanulids</taxon>
        <taxon>Apiales</taxon>
        <taxon>Apiaceae</taxon>
        <taxon>Apioideae</taxon>
        <taxon>apioid superclade</taxon>
        <taxon>Tordylieae</taxon>
        <taxon>Tordyliinae</taxon>
        <taxon>Heracleum</taxon>
    </lineage>
</organism>
<dbReference type="Proteomes" id="UP001237642">
    <property type="component" value="Unassembled WGS sequence"/>
</dbReference>
<protein>
    <submittedName>
        <fullName evidence="1">Uncharacterized protein</fullName>
    </submittedName>
</protein>